<feature type="chain" id="PRO_5047200053" evidence="1">
    <location>
        <begin position="24"/>
        <end position="180"/>
    </location>
</feature>
<dbReference type="PANTHER" id="PTHR37067:SF3">
    <property type="entry name" value="PX DOMAIN-CONTAINING PROTEIN"/>
    <property type="match status" value="1"/>
</dbReference>
<accession>A0ABP0XAU8</accession>
<sequence>MSYKHHCLLFYVVLLHFMSSNRAFEYVKDNDVPLGLRVSIRAANGGPQVTGLQCRFCIAFGHEEKVGAKCQASTAVQGWMRPFHYDNIENHDSVDVIVRNMMFDPADIVDNDADNDAEGNDPAFGSDAERDVVLRQRIQKAALAKERALSLFQRVDQEEEEGNANYSYSITIPKSKTTVF</sequence>
<dbReference type="Proteomes" id="UP001497444">
    <property type="component" value="Chromosome 7"/>
</dbReference>
<gene>
    <name evidence="2" type="ORF">CSSPJE1EN1_LOCUS21693</name>
</gene>
<evidence type="ECO:0000256" key="1">
    <source>
        <dbReference type="SAM" id="SignalP"/>
    </source>
</evidence>
<organism evidence="2 3">
    <name type="scientific">Sphagnum jensenii</name>
    <dbReference type="NCBI Taxonomy" id="128206"/>
    <lineage>
        <taxon>Eukaryota</taxon>
        <taxon>Viridiplantae</taxon>
        <taxon>Streptophyta</taxon>
        <taxon>Embryophyta</taxon>
        <taxon>Bryophyta</taxon>
        <taxon>Sphagnophytina</taxon>
        <taxon>Sphagnopsida</taxon>
        <taxon>Sphagnales</taxon>
        <taxon>Sphagnaceae</taxon>
        <taxon>Sphagnum</taxon>
    </lineage>
</organism>
<feature type="signal peptide" evidence="1">
    <location>
        <begin position="1"/>
        <end position="23"/>
    </location>
</feature>
<evidence type="ECO:0000313" key="2">
    <source>
        <dbReference type="EMBL" id="CAK9276215.1"/>
    </source>
</evidence>
<proteinExistence type="predicted"/>
<evidence type="ECO:0000313" key="3">
    <source>
        <dbReference type="Proteomes" id="UP001497444"/>
    </source>
</evidence>
<keyword evidence="1" id="KW-0732">Signal</keyword>
<protein>
    <submittedName>
        <fullName evidence="2">Uncharacterized protein</fullName>
    </submittedName>
</protein>
<name>A0ABP0XAU8_9BRYO</name>
<keyword evidence="3" id="KW-1185">Reference proteome</keyword>
<reference evidence="2" key="1">
    <citation type="submission" date="2024-02" db="EMBL/GenBank/DDBJ databases">
        <authorList>
            <consortium name="ELIXIR-Norway"/>
            <consortium name="Elixir Norway"/>
        </authorList>
    </citation>
    <scope>NUCLEOTIDE SEQUENCE</scope>
</reference>
<dbReference type="PANTHER" id="PTHR37067">
    <property type="entry name" value="PX DOMAIN-CONTAINING PROTEIN"/>
    <property type="match status" value="1"/>
</dbReference>
<dbReference type="EMBL" id="OZ020102">
    <property type="protein sequence ID" value="CAK9276215.1"/>
    <property type="molecule type" value="Genomic_DNA"/>
</dbReference>